<dbReference type="PROSITE" id="PS51192">
    <property type="entry name" value="HELICASE_ATP_BIND_1"/>
    <property type="match status" value="1"/>
</dbReference>
<accession>A0ABR3P6B7</accession>
<dbReference type="SUPFAM" id="SSF52540">
    <property type="entry name" value="P-loop containing nucleoside triphosphate hydrolases"/>
    <property type="match status" value="1"/>
</dbReference>
<dbReference type="PROSITE" id="PS51195">
    <property type="entry name" value="Q_MOTIF"/>
    <property type="match status" value="1"/>
</dbReference>
<evidence type="ECO:0000256" key="3">
    <source>
        <dbReference type="ARBA" id="ARBA00022801"/>
    </source>
</evidence>
<keyword evidence="3 8" id="KW-0378">Hydrolase</keyword>
<keyword evidence="4 8" id="KW-0347">Helicase</keyword>
<evidence type="ECO:0000256" key="8">
    <source>
        <dbReference type="RuleBase" id="RU000492"/>
    </source>
</evidence>
<keyword evidence="2 8" id="KW-0547">Nucleotide-binding</keyword>
<dbReference type="Pfam" id="PF00270">
    <property type="entry name" value="DEAD"/>
    <property type="match status" value="1"/>
</dbReference>
<feature type="domain" description="DEAD-box RNA helicase Q" evidence="12">
    <location>
        <begin position="93"/>
        <end position="121"/>
    </location>
</feature>
<dbReference type="InterPro" id="IPR027417">
    <property type="entry name" value="P-loop_NTPase"/>
</dbReference>
<evidence type="ECO:0000256" key="4">
    <source>
        <dbReference type="ARBA" id="ARBA00022806"/>
    </source>
</evidence>
<dbReference type="Pfam" id="PF00271">
    <property type="entry name" value="Helicase_C"/>
    <property type="match status" value="1"/>
</dbReference>
<dbReference type="InterPro" id="IPR014001">
    <property type="entry name" value="Helicase_ATP-bd"/>
</dbReference>
<evidence type="ECO:0000256" key="5">
    <source>
        <dbReference type="ARBA" id="ARBA00022840"/>
    </source>
</evidence>
<sequence length="577" mass="63078">MDADSEALARAQAHGWSDKSKLDYGAIALAAPSWASDAQVYEWTGDEGEVAPANASLEERLYKDVHHQRAGTAFSALDLSVTQEGPVRIVPVTQFENAGLHPRLLENVKLCGYEKMTAIQAYTIPAVIMGHDIIAIAQTGSGKTAAYLIPVISKLMGKARKLQGPRPNINSPDYDPRRDRVCAEPLVVIVCPTRELAQQIFNEARRLCYRSLLRPVCCYGGVPLRNNIQELGKGCDVLVATPGRLCDLMNKPHLLSMKGVKFTIIDEADEMLHGDWSDELNNIMGGGDANEDADHLYMMFSATFPPESRRLAREYMAQDYVRIRVGRAGSSHRNVKQDVVYVEEDAKPNALLDILFNEEPCRTLVFVNSTYGVENVDDYLFQKGLPTTFMHGKRSQFEREDAMHKFKTGDTPILISTHISGRGIDIANIGHVINYDLPSGVGGGIDEYVHRIGRTGRIGHVGRATSFYNDRNEDLAPGLVNILLETQQPIPDFLEPFKPESGLAEFDDKSDEELDEGDACATGPAKASEEGTKATGGEIWGDSKPVTGAGDWGHEPSVVADDAWVAAPAAAGIEAKS</sequence>
<evidence type="ECO:0000259" key="11">
    <source>
        <dbReference type="PROSITE" id="PS51194"/>
    </source>
</evidence>
<feature type="domain" description="Helicase C-terminal" evidence="11">
    <location>
        <begin position="334"/>
        <end position="501"/>
    </location>
</feature>
<evidence type="ECO:0000256" key="9">
    <source>
        <dbReference type="SAM" id="MobiDB-lite"/>
    </source>
</evidence>
<dbReference type="CDD" id="cd18787">
    <property type="entry name" value="SF2_C_DEAD"/>
    <property type="match status" value="1"/>
</dbReference>
<dbReference type="PROSITE" id="PS51194">
    <property type="entry name" value="HELICASE_CTER"/>
    <property type="match status" value="1"/>
</dbReference>
<dbReference type="Proteomes" id="UP001562354">
    <property type="component" value="Unassembled WGS sequence"/>
</dbReference>
<comment type="similarity">
    <text evidence="8">Belongs to the DEAD box helicase family.</text>
</comment>
<gene>
    <name evidence="13" type="ORF">AAFC00_005824</name>
</gene>
<evidence type="ECO:0000313" key="13">
    <source>
        <dbReference type="EMBL" id="KAL1301594.1"/>
    </source>
</evidence>
<evidence type="ECO:0000256" key="1">
    <source>
        <dbReference type="ARBA" id="ARBA00012552"/>
    </source>
</evidence>
<dbReference type="SMART" id="SM00487">
    <property type="entry name" value="DEXDc"/>
    <property type="match status" value="1"/>
</dbReference>
<dbReference type="PROSITE" id="PS00039">
    <property type="entry name" value="DEAD_ATP_HELICASE"/>
    <property type="match status" value="1"/>
</dbReference>
<evidence type="ECO:0000256" key="2">
    <source>
        <dbReference type="ARBA" id="ARBA00022741"/>
    </source>
</evidence>
<feature type="region of interest" description="Disordered" evidence="9">
    <location>
        <begin position="507"/>
        <end position="555"/>
    </location>
</feature>
<feature type="short sequence motif" description="Q motif" evidence="7">
    <location>
        <begin position="93"/>
        <end position="121"/>
    </location>
</feature>
<dbReference type="PANTHER" id="PTHR47958">
    <property type="entry name" value="ATP-DEPENDENT RNA HELICASE DBP3"/>
    <property type="match status" value="1"/>
</dbReference>
<evidence type="ECO:0000259" key="12">
    <source>
        <dbReference type="PROSITE" id="PS51195"/>
    </source>
</evidence>
<evidence type="ECO:0000256" key="7">
    <source>
        <dbReference type="PROSITE-ProRule" id="PRU00552"/>
    </source>
</evidence>
<evidence type="ECO:0000256" key="6">
    <source>
        <dbReference type="ARBA" id="ARBA00047984"/>
    </source>
</evidence>
<evidence type="ECO:0000313" key="14">
    <source>
        <dbReference type="Proteomes" id="UP001562354"/>
    </source>
</evidence>
<dbReference type="InterPro" id="IPR014014">
    <property type="entry name" value="RNA_helicase_DEAD_Q_motif"/>
</dbReference>
<protein>
    <recommendedName>
        <fullName evidence="1">RNA helicase</fullName>
        <ecNumber evidence="1">3.6.4.13</ecNumber>
    </recommendedName>
</protein>
<comment type="caution">
    <text evidence="13">The sequence shown here is derived from an EMBL/GenBank/DDBJ whole genome shotgun (WGS) entry which is preliminary data.</text>
</comment>
<dbReference type="SMART" id="SM00490">
    <property type="entry name" value="HELICc"/>
    <property type="match status" value="1"/>
</dbReference>
<dbReference type="EMBL" id="JBFMKM010000013">
    <property type="protein sequence ID" value="KAL1301594.1"/>
    <property type="molecule type" value="Genomic_DNA"/>
</dbReference>
<evidence type="ECO:0000259" key="10">
    <source>
        <dbReference type="PROSITE" id="PS51192"/>
    </source>
</evidence>
<keyword evidence="14" id="KW-1185">Reference proteome</keyword>
<keyword evidence="5 8" id="KW-0067">ATP-binding</keyword>
<dbReference type="InterPro" id="IPR001650">
    <property type="entry name" value="Helicase_C-like"/>
</dbReference>
<dbReference type="Gene3D" id="3.40.50.300">
    <property type="entry name" value="P-loop containing nucleotide triphosphate hydrolases"/>
    <property type="match status" value="2"/>
</dbReference>
<feature type="compositionally biased region" description="Acidic residues" evidence="9">
    <location>
        <begin position="508"/>
        <end position="518"/>
    </location>
</feature>
<dbReference type="GeneID" id="95979523"/>
<name>A0ABR3P6B7_9PEZI</name>
<dbReference type="InterPro" id="IPR011545">
    <property type="entry name" value="DEAD/DEAH_box_helicase_dom"/>
</dbReference>
<reference evidence="13 14" key="1">
    <citation type="submission" date="2024-07" db="EMBL/GenBank/DDBJ databases">
        <title>Draft sequence of the Neodothiora populina.</title>
        <authorList>
            <person name="Drown D.D."/>
            <person name="Schuette U.S."/>
            <person name="Buechlein A.B."/>
            <person name="Rusch D.R."/>
            <person name="Winton L.W."/>
            <person name="Adams G.A."/>
        </authorList>
    </citation>
    <scope>NUCLEOTIDE SEQUENCE [LARGE SCALE GENOMIC DNA]</scope>
    <source>
        <strain evidence="13 14">CPC 39397</strain>
    </source>
</reference>
<feature type="domain" description="Helicase ATP-binding" evidence="10">
    <location>
        <begin position="124"/>
        <end position="322"/>
    </location>
</feature>
<comment type="catalytic activity">
    <reaction evidence="6">
        <text>ATP + H2O = ADP + phosphate + H(+)</text>
        <dbReference type="Rhea" id="RHEA:13065"/>
        <dbReference type="ChEBI" id="CHEBI:15377"/>
        <dbReference type="ChEBI" id="CHEBI:15378"/>
        <dbReference type="ChEBI" id="CHEBI:30616"/>
        <dbReference type="ChEBI" id="CHEBI:43474"/>
        <dbReference type="ChEBI" id="CHEBI:456216"/>
        <dbReference type="EC" id="3.6.4.13"/>
    </reaction>
</comment>
<organism evidence="13 14">
    <name type="scientific">Neodothiora populina</name>
    <dbReference type="NCBI Taxonomy" id="2781224"/>
    <lineage>
        <taxon>Eukaryota</taxon>
        <taxon>Fungi</taxon>
        <taxon>Dikarya</taxon>
        <taxon>Ascomycota</taxon>
        <taxon>Pezizomycotina</taxon>
        <taxon>Dothideomycetes</taxon>
        <taxon>Dothideomycetidae</taxon>
        <taxon>Dothideales</taxon>
        <taxon>Dothioraceae</taxon>
        <taxon>Neodothiora</taxon>
    </lineage>
</organism>
<proteinExistence type="inferred from homology"/>
<dbReference type="EC" id="3.6.4.13" evidence="1"/>
<dbReference type="InterPro" id="IPR000629">
    <property type="entry name" value="RNA-helicase_DEAD-box_CS"/>
</dbReference>
<dbReference type="RefSeq" id="XP_069197870.1">
    <property type="nucleotide sequence ID" value="XM_069345670.1"/>
</dbReference>